<dbReference type="Pfam" id="PF01672">
    <property type="entry name" value="Plasmid_parti_N"/>
    <property type="match status" value="1"/>
</dbReference>
<dbReference type="RefSeq" id="WP_012672270.1">
    <property type="nucleotide sequence ID" value="NC_012233.1"/>
</dbReference>
<feature type="domain" description="Plasmid partition protein putative C-terminal" evidence="2">
    <location>
        <begin position="147"/>
        <end position="197"/>
    </location>
</feature>
<gene>
    <name evidence="3" type="ORF">BBU118A_Z04</name>
</gene>
<evidence type="ECO:0000259" key="2">
    <source>
        <dbReference type="Pfam" id="PF25882"/>
    </source>
</evidence>
<evidence type="ECO:0000313" key="3">
    <source>
        <dbReference type="EMBL" id="ACN92787.1"/>
    </source>
</evidence>
<organism evidence="3 4">
    <name type="scientific">Borreliella burgdorferi 118a</name>
    <dbReference type="NCBI Taxonomy" id="476210"/>
    <lineage>
        <taxon>Bacteria</taxon>
        <taxon>Pseudomonadati</taxon>
        <taxon>Spirochaetota</taxon>
        <taxon>Spirochaetia</taxon>
        <taxon>Spirochaetales</taxon>
        <taxon>Borreliaceae</taxon>
        <taxon>Borreliella</taxon>
    </lineage>
</organism>
<dbReference type="InterPro" id="IPR002596">
    <property type="entry name" value="Plasmid_parti"/>
</dbReference>
<dbReference type="AlphaFoldDB" id="A0A7U3YB54"/>
<evidence type="ECO:0000313" key="4">
    <source>
        <dbReference type="Proteomes" id="UP000006208"/>
    </source>
</evidence>
<accession>A0A7U3YB54</accession>
<dbReference type="Pfam" id="PF25882">
    <property type="entry name" value="Plasmid_parti_C"/>
    <property type="match status" value="1"/>
</dbReference>
<name>A0A7U3YB54_BORBG</name>
<proteinExistence type="predicted"/>
<protein>
    <submittedName>
        <fullName evidence="3">Putative plasmid partition protein</fullName>
    </submittedName>
</protein>
<dbReference type="EMBL" id="CP001531">
    <property type="protein sequence ID" value="ACN92787.1"/>
    <property type="molecule type" value="Genomic_DNA"/>
</dbReference>
<dbReference type="Proteomes" id="UP000006208">
    <property type="component" value="Plasmid 118a_lp28-6"/>
</dbReference>
<reference evidence="3 4" key="1">
    <citation type="journal article" date="2011" name="J. Bacteriol.">
        <title>Whole-genome sequences of thirteen isolates of Borrelia burgdorferi.</title>
        <authorList>
            <person name="Schutzer S.E."/>
            <person name="Fraser-Liggett C.M."/>
            <person name="Casjens S.R."/>
            <person name="Qiu W.G."/>
            <person name="Dunn J.J."/>
            <person name="Mongodin E.F."/>
            <person name="Luft B.J."/>
        </authorList>
    </citation>
    <scope>NUCLEOTIDE SEQUENCE [LARGE SCALE GENOMIC DNA]</scope>
    <source>
        <strain evidence="3 4">118a</strain>
        <plasmid evidence="3 4">118a_lp28-6</plasmid>
    </source>
</reference>
<feature type="domain" description="Plasmid partition protein putative N-terminal" evidence="1">
    <location>
        <begin position="32"/>
        <end position="133"/>
    </location>
</feature>
<sequence>MGNKEKEKEKEKGITLYERGEILSDEELSSDNSKDRELINYNELKEQLKFNLASDVNNKIQRMKILYEIKQKSLYKYDNFSSFEQFLKSYVIAKSQAYTYLKIYEKVLEGVISIEKVKKMGIEATYKDIQKNKPIHESKEDIEKDDNSQNIPIRILIKDKEVYDFCKKDTKRINFFLEKIIKEKKNILSDLIIEYENHRKCKKRNYPLDKN</sequence>
<evidence type="ECO:0000259" key="1">
    <source>
        <dbReference type="Pfam" id="PF01672"/>
    </source>
</evidence>
<dbReference type="InterPro" id="IPR058550">
    <property type="entry name" value="Plasmid_parti_N"/>
</dbReference>
<dbReference type="InterPro" id="IPR058551">
    <property type="entry name" value="Plasmid_parti_C"/>
</dbReference>
<keyword evidence="3" id="KW-0614">Plasmid</keyword>
<geneLocation type="plasmid" evidence="3 4">
    <name>118a_lp28-6</name>
</geneLocation>
<dbReference type="NCBIfam" id="NF033725">
    <property type="entry name" value="borfam_49"/>
    <property type="match status" value="1"/>
</dbReference>